<dbReference type="RefSeq" id="WP_160042648.1">
    <property type="nucleotide sequence ID" value="NZ_BORQ01000003.1"/>
</dbReference>
<dbReference type="Proteomes" id="UP000679779">
    <property type="component" value="Unassembled WGS sequence"/>
</dbReference>
<keyword evidence="1" id="KW-1133">Transmembrane helix</keyword>
<reference evidence="2" key="1">
    <citation type="submission" date="2021-03" db="EMBL/GenBank/DDBJ databases">
        <title>Antimicrobial resistance genes in bacteria isolated from Japanese honey, and their potential for conferring macrolide and lincosamide resistance in the American foulbrood pathogen Paenibacillus larvae.</title>
        <authorList>
            <person name="Okamoto M."/>
            <person name="Kumagai M."/>
            <person name="Kanamori H."/>
            <person name="Takamatsu D."/>
        </authorList>
    </citation>
    <scope>NUCLEOTIDE SEQUENCE</scope>
    <source>
        <strain evidence="2">J2TS6</strain>
    </source>
</reference>
<keyword evidence="1" id="KW-0812">Transmembrane</keyword>
<keyword evidence="1" id="KW-0472">Membrane</keyword>
<protein>
    <submittedName>
        <fullName evidence="2">Uncharacterized protein</fullName>
    </submittedName>
</protein>
<comment type="caution">
    <text evidence="2">The sequence shown here is derived from an EMBL/GenBank/DDBJ whole genome shotgun (WGS) entry which is preliminary data.</text>
</comment>
<evidence type="ECO:0000256" key="1">
    <source>
        <dbReference type="SAM" id="Phobius"/>
    </source>
</evidence>
<feature type="transmembrane region" description="Helical" evidence="1">
    <location>
        <begin position="5"/>
        <end position="23"/>
    </location>
</feature>
<keyword evidence="3" id="KW-1185">Reference proteome</keyword>
<dbReference type="AlphaFoldDB" id="A0A919XI11"/>
<accession>A0A919XI11</accession>
<proteinExistence type="predicted"/>
<name>A0A919XI11_9BACL</name>
<gene>
    <name evidence="2" type="ORF">J2TS6_28890</name>
</gene>
<evidence type="ECO:0000313" key="3">
    <source>
        <dbReference type="Proteomes" id="UP000679779"/>
    </source>
</evidence>
<feature type="transmembrane region" description="Helical" evidence="1">
    <location>
        <begin position="43"/>
        <end position="66"/>
    </location>
</feature>
<evidence type="ECO:0000313" key="2">
    <source>
        <dbReference type="EMBL" id="GIO31748.1"/>
    </source>
</evidence>
<sequence length="77" mass="8428">MKRGIISVFISLVMIALATYRLWSLDQPKVGPVGDGEIPQFAYTSMYVALAAGIVCLVLGVVRIIIEFKNKGEGREN</sequence>
<dbReference type="EMBL" id="BORQ01000003">
    <property type="protein sequence ID" value="GIO31748.1"/>
    <property type="molecule type" value="Genomic_DNA"/>
</dbReference>
<organism evidence="2 3">
    <name type="scientific">Paenibacillus albilobatus</name>
    <dbReference type="NCBI Taxonomy" id="2716884"/>
    <lineage>
        <taxon>Bacteria</taxon>
        <taxon>Bacillati</taxon>
        <taxon>Bacillota</taxon>
        <taxon>Bacilli</taxon>
        <taxon>Bacillales</taxon>
        <taxon>Paenibacillaceae</taxon>
        <taxon>Paenibacillus</taxon>
    </lineage>
</organism>